<sequence length="134" mass="13500">MPAGSGRRGPTNAAPPLAPNAMTRTAVLPSAPAAMRGHTGRGKESTGSAHGVQERAGGQGLRTTVSPIAPAATKGNAVLDSQVLRTPDGNGGQRRLGGSGASDVGRQHTSSHYYDKPRGPVVFGTGLPGGWLQN</sequence>
<dbReference type="AlphaFoldDB" id="A0A4U0U2B5"/>
<evidence type="ECO:0000313" key="2">
    <source>
        <dbReference type="EMBL" id="TKA28612.1"/>
    </source>
</evidence>
<comment type="caution">
    <text evidence="2">The sequence shown here is derived from an EMBL/GenBank/DDBJ whole genome shotgun (WGS) entry which is preliminary data.</text>
</comment>
<dbReference type="EMBL" id="NAJL01000017">
    <property type="protein sequence ID" value="TKA28612.1"/>
    <property type="molecule type" value="Genomic_DNA"/>
</dbReference>
<evidence type="ECO:0000256" key="1">
    <source>
        <dbReference type="SAM" id="MobiDB-lite"/>
    </source>
</evidence>
<feature type="region of interest" description="Disordered" evidence="1">
    <location>
        <begin position="1"/>
        <end position="134"/>
    </location>
</feature>
<dbReference type="Proteomes" id="UP000308549">
    <property type="component" value="Unassembled WGS sequence"/>
</dbReference>
<evidence type="ECO:0000313" key="3">
    <source>
        <dbReference type="Proteomes" id="UP000308549"/>
    </source>
</evidence>
<proteinExistence type="predicted"/>
<protein>
    <submittedName>
        <fullName evidence="2">Uncharacterized protein</fullName>
    </submittedName>
</protein>
<name>A0A4U0U2B5_9PEZI</name>
<reference evidence="2 3" key="1">
    <citation type="submission" date="2017-03" db="EMBL/GenBank/DDBJ databases">
        <title>Genomes of endolithic fungi from Antarctica.</title>
        <authorList>
            <person name="Coleine C."/>
            <person name="Masonjones S."/>
            <person name="Stajich J.E."/>
        </authorList>
    </citation>
    <scope>NUCLEOTIDE SEQUENCE [LARGE SCALE GENOMIC DNA]</scope>
    <source>
        <strain evidence="2 3">CCFEE 6315</strain>
    </source>
</reference>
<accession>A0A4U0U2B5</accession>
<feature type="compositionally biased region" description="Low complexity" evidence="1">
    <location>
        <begin position="10"/>
        <end position="21"/>
    </location>
</feature>
<gene>
    <name evidence="2" type="ORF">B0A50_02939</name>
</gene>
<feature type="compositionally biased region" description="Gly residues" evidence="1">
    <location>
        <begin position="89"/>
        <end position="100"/>
    </location>
</feature>
<organism evidence="2 3">
    <name type="scientific">Salinomyces thailandicus</name>
    <dbReference type="NCBI Taxonomy" id="706561"/>
    <lineage>
        <taxon>Eukaryota</taxon>
        <taxon>Fungi</taxon>
        <taxon>Dikarya</taxon>
        <taxon>Ascomycota</taxon>
        <taxon>Pezizomycotina</taxon>
        <taxon>Dothideomycetes</taxon>
        <taxon>Dothideomycetidae</taxon>
        <taxon>Mycosphaerellales</taxon>
        <taxon>Teratosphaeriaceae</taxon>
        <taxon>Salinomyces</taxon>
    </lineage>
</organism>
<keyword evidence="3" id="KW-1185">Reference proteome</keyword>